<dbReference type="EMBL" id="BARV01034014">
    <property type="protein sequence ID" value="GAI56192.1"/>
    <property type="molecule type" value="Genomic_DNA"/>
</dbReference>
<name>X1PIS4_9ZZZZ</name>
<comment type="caution">
    <text evidence="2">The sequence shown here is derived from an EMBL/GenBank/DDBJ whole genome shotgun (WGS) entry which is preliminary data.</text>
</comment>
<proteinExistence type="predicted"/>
<reference evidence="2" key="1">
    <citation type="journal article" date="2014" name="Front. Microbiol.">
        <title>High frequency of phylogenetically diverse reductive dehalogenase-homologous genes in deep subseafloor sedimentary metagenomes.</title>
        <authorList>
            <person name="Kawai M."/>
            <person name="Futagami T."/>
            <person name="Toyoda A."/>
            <person name="Takaki Y."/>
            <person name="Nishi S."/>
            <person name="Hori S."/>
            <person name="Arai W."/>
            <person name="Tsubouchi T."/>
            <person name="Morono Y."/>
            <person name="Uchiyama I."/>
            <person name="Ito T."/>
            <person name="Fujiyama A."/>
            <person name="Inagaki F."/>
            <person name="Takami H."/>
        </authorList>
    </citation>
    <scope>NUCLEOTIDE SEQUENCE</scope>
    <source>
        <strain evidence="2">Expedition CK06-06</strain>
    </source>
</reference>
<keyword evidence="1" id="KW-1133">Transmembrane helix</keyword>
<evidence type="ECO:0000313" key="2">
    <source>
        <dbReference type="EMBL" id="GAI56192.1"/>
    </source>
</evidence>
<protein>
    <submittedName>
        <fullName evidence="2">Uncharacterized protein</fullName>
    </submittedName>
</protein>
<evidence type="ECO:0000256" key="1">
    <source>
        <dbReference type="SAM" id="Phobius"/>
    </source>
</evidence>
<feature type="non-terminal residue" evidence="2">
    <location>
        <position position="116"/>
    </location>
</feature>
<feature type="transmembrane region" description="Helical" evidence="1">
    <location>
        <begin position="32"/>
        <end position="57"/>
    </location>
</feature>
<dbReference type="AlphaFoldDB" id="X1PIS4"/>
<keyword evidence="1" id="KW-0812">Transmembrane</keyword>
<accession>X1PIS4</accession>
<gene>
    <name evidence="2" type="ORF">S06H3_53357</name>
</gene>
<organism evidence="2">
    <name type="scientific">marine sediment metagenome</name>
    <dbReference type="NCBI Taxonomy" id="412755"/>
    <lineage>
        <taxon>unclassified sequences</taxon>
        <taxon>metagenomes</taxon>
        <taxon>ecological metagenomes</taxon>
    </lineage>
</organism>
<sequence length="116" mass="13423">MLSKNSKRIILITVDIFFSAFIFYVNASWKNPIYTCFILSLTTFLIVLIPFEVYWSFRDIWFDRWNKINLKNIHVEKISISVEGGSLSGAIYQLKISNSTHLSQNKPIIIISPGFS</sequence>
<feature type="transmembrane region" description="Helical" evidence="1">
    <location>
        <begin position="9"/>
        <end position="26"/>
    </location>
</feature>
<keyword evidence="1" id="KW-0472">Membrane</keyword>